<keyword evidence="4" id="KW-1185">Reference proteome</keyword>
<evidence type="ECO:0000256" key="2">
    <source>
        <dbReference type="SAM" id="Phobius"/>
    </source>
</evidence>
<feature type="region of interest" description="Disordered" evidence="1">
    <location>
        <begin position="81"/>
        <end position="167"/>
    </location>
</feature>
<keyword evidence="2" id="KW-0472">Membrane</keyword>
<comment type="caution">
    <text evidence="3">The sequence shown here is derived from an EMBL/GenBank/DDBJ whole genome shotgun (WGS) entry which is preliminary data.</text>
</comment>
<keyword evidence="2" id="KW-1133">Transmembrane helix</keyword>
<dbReference type="AlphaFoldDB" id="A0A316FTE9"/>
<keyword evidence="2" id="KW-0812">Transmembrane</keyword>
<accession>A0A316FTE9</accession>
<proteinExistence type="predicted"/>
<gene>
    <name evidence="3" type="ORF">BC793_102562</name>
</gene>
<feature type="transmembrane region" description="Helical" evidence="2">
    <location>
        <begin position="52"/>
        <end position="72"/>
    </location>
</feature>
<name>A0A316FTE9_9ACTN</name>
<dbReference type="EMBL" id="QGGR01000002">
    <property type="protein sequence ID" value="PWK51532.1"/>
    <property type="molecule type" value="Genomic_DNA"/>
</dbReference>
<evidence type="ECO:0000313" key="3">
    <source>
        <dbReference type="EMBL" id="PWK51532.1"/>
    </source>
</evidence>
<evidence type="ECO:0000256" key="1">
    <source>
        <dbReference type="SAM" id="MobiDB-lite"/>
    </source>
</evidence>
<feature type="compositionally biased region" description="Low complexity" evidence="1">
    <location>
        <begin position="84"/>
        <end position="96"/>
    </location>
</feature>
<dbReference type="RefSeq" id="WP_109590090.1">
    <property type="nucleotide sequence ID" value="NZ_BONA01000001.1"/>
</dbReference>
<organism evidence="3 4">
    <name type="scientific">Actinoplanes xinjiangensis</name>
    <dbReference type="NCBI Taxonomy" id="512350"/>
    <lineage>
        <taxon>Bacteria</taxon>
        <taxon>Bacillati</taxon>
        <taxon>Actinomycetota</taxon>
        <taxon>Actinomycetes</taxon>
        <taxon>Micromonosporales</taxon>
        <taxon>Micromonosporaceae</taxon>
        <taxon>Actinoplanes</taxon>
    </lineage>
</organism>
<dbReference type="Proteomes" id="UP000245697">
    <property type="component" value="Unassembled WGS sequence"/>
</dbReference>
<protein>
    <submittedName>
        <fullName evidence="3">Uncharacterized protein</fullName>
    </submittedName>
</protein>
<reference evidence="3 4" key="1">
    <citation type="submission" date="2018-05" db="EMBL/GenBank/DDBJ databases">
        <title>Genomic Encyclopedia of Archaeal and Bacterial Type Strains, Phase II (KMG-II): from individual species to whole genera.</title>
        <authorList>
            <person name="Goeker M."/>
        </authorList>
    </citation>
    <scope>NUCLEOTIDE SEQUENCE [LARGE SCALE GENOMIC DNA]</scope>
    <source>
        <strain evidence="3 4">DSM 45184</strain>
    </source>
</reference>
<evidence type="ECO:0000313" key="4">
    <source>
        <dbReference type="Proteomes" id="UP000245697"/>
    </source>
</evidence>
<dbReference type="OrthoDB" id="4147502at2"/>
<feature type="compositionally biased region" description="Low complexity" evidence="1">
    <location>
        <begin position="119"/>
        <end position="142"/>
    </location>
</feature>
<sequence>MKFSEDQLRAALRAEAATHRPDRDAMLDRITTSAMRDTGHGRRRLSLRGRTGAVVAAAVAIFGGGGVGTWALTGADDRDPVNPALPVATATATPRPDGTSPAGGTPPAATTKPVPSRGTASARPGTSAPATPSSTPTSQRPAGTGVSQGPLWSDGSVDPDSGDTSGASVVTLKTTEALTALDVVIRVARTDGLASRGGTKQTPGASVTATVTEEPGAYLYRFTLSSADTLGPGTYTFTARYTYPSGGRDAGGDTYRAAATTAGGGLAVQGDFAPTS</sequence>